<dbReference type="InterPro" id="IPR037101">
    <property type="entry name" value="PSI_PsaK_bact"/>
</dbReference>
<evidence type="ECO:0000256" key="6">
    <source>
        <dbReference type="ARBA" id="ARBA00022989"/>
    </source>
</evidence>
<proteinExistence type="inferred from homology"/>
<evidence type="ECO:0000256" key="7">
    <source>
        <dbReference type="ARBA" id="ARBA00023078"/>
    </source>
</evidence>
<dbReference type="EMBL" id="FJ844409">
    <property type="protein sequence ID" value="ACO90363.1"/>
    <property type="molecule type" value="Genomic_DNA"/>
</dbReference>
<keyword evidence="6 9" id="KW-1133">Transmembrane helix</keyword>
<evidence type="ECO:0000256" key="1">
    <source>
        <dbReference type="ARBA" id="ARBA00004141"/>
    </source>
</evidence>
<dbReference type="SUPFAM" id="SSF81563">
    <property type="entry name" value="Photosystem I reaction center subunit X, PsaK"/>
    <property type="match status" value="1"/>
</dbReference>
<keyword evidence="8 9" id="KW-0472">Membrane</keyword>
<keyword evidence="3" id="KW-0602">Photosynthesis</keyword>
<dbReference type="InterPro" id="IPR000549">
    <property type="entry name" value="PSI_PsaG/PsaK"/>
</dbReference>
<evidence type="ECO:0000256" key="9">
    <source>
        <dbReference type="SAM" id="Phobius"/>
    </source>
</evidence>
<comment type="similarity">
    <text evidence="2">Belongs to the PsaG/PsaK family.</text>
</comment>
<keyword evidence="4 9" id="KW-0812">Transmembrane</keyword>
<dbReference type="GO" id="GO:0015979">
    <property type="term" value="P:photosynthesis"/>
    <property type="evidence" value="ECO:0007669"/>
    <property type="project" value="UniProtKB-KW"/>
</dbReference>
<dbReference type="InterPro" id="IPR017492">
    <property type="entry name" value="PSI_PsaK"/>
</dbReference>
<organism evidence="10">
    <name type="scientific">uncultured virus</name>
    <dbReference type="NCBI Taxonomy" id="340016"/>
    <lineage>
        <taxon>Viruses</taxon>
        <taxon>environmental samples</taxon>
    </lineage>
</organism>
<dbReference type="NCBIfam" id="TIGR03049">
    <property type="entry name" value="PS_I_psaK"/>
    <property type="match status" value="1"/>
</dbReference>
<dbReference type="Pfam" id="PF01241">
    <property type="entry name" value="PSI_PSAK"/>
    <property type="match status" value="1"/>
</dbReference>
<evidence type="ECO:0000256" key="8">
    <source>
        <dbReference type="ARBA" id="ARBA00023136"/>
    </source>
</evidence>
<dbReference type="Gene3D" id="1.20.860.20">
    <property type="entry name" value="Photosystem I PsaK, reaction centre"/>
    <property type="match status" value="1"/>
</dbReference>
<keyword evidence="7" id="KW-0793">Thylakoid</keyword>
<evidence type="ECO:0000256" key="3">
    <source>
        <dbReference type="ARBA" id="ARBA00022531"/>
    </source>
</evidence>
<feature type="transmembrane region" description="Helical" evidence="9">
    <location>
        <begin position="6"/>
        <end position="26"/>
    </location>
</feature>
<comment type="subcellular location">
    <subcellularLocation>
        <location evidence="1">Membrane</location>
        <topology evidence="1">Multi-pass membrane protein</topology>
    </subcellularLocation>
</comment>
<accession>C3V6N5</accession>
<evidence type="ECO:0000256" key="2">
    <source>
        <dbReference type="ARBA" id="ARBA00006458"/>
    </source>
</evidence>
<sequence length="90" mass="9474">MVETFTWTPHVAGIMIACNILGIIIAKRTIGSSSEGLQLPYPKMFGYMNHAGMLAATSFGHVLGIGVIQGLAYSGYLNWIQASSAGGSIL</sequence>
<name>C3V6N5_9VIRU</name>
<evidence type="ECO:0000256" key="4">
    <source>
        <dbReference type="ARBA" id="ARBA00022692"/>
    </source>
</evidence>
<dbReference type="GO" id="GO:0016020">
    <property type="term" value="C:membrane"/>
    <property type="evidence" value="ECO:0007669"/>
    <property type="project" value="UniProtKB-SubCell"/>
</dbReference>
<protein>
    <submittedName>
        <fullName evidence="10">PsaK</fullName>
    </submittedName>
</protein>
<evidence type="ECO:0000256" key="5">
    <source>
        <dbReference type="ARBA" id="ARBA00022836"/>
    </source>
</evidence>
<reference evidence="10" key="1">
    <citation type="submission" date="2009-03" db="EMBL/GenBank/DDBJ databases">
        <title>All-in-one: Photosystem-I gene cassettes in marine phage.</title>
        <authorList>
            <person name="Beja O."/>
        </authorList>
    </citation>
    <scope>NUCLEOTIDE SEQUENCE</scope>
</reference>
<feature type="transmembrane region" description="Helical" evidence="9">
    <location>
        <begin position="47"/>
        <end position="68"/>
    </location>
</feature>
<keyword evidence="5" id="KW-0603">Photosystem I</keyword>
<dbReference type="InterPro" id="IPR035982">
    <property type="entry name" value="PSI_centre_PsaK_sf"/>
</dbReference>
<evidence type="ECO:0000313" key="10">
    <source>
        <dbReference type="EMBL" id="ACO90363.1"/>
    </source>
</evidence>